<sequence length="163" mass="18746">MEAISYGEERVNKILNGEEDPLGPPNNQQNNSKHNTEPSGSNFSDNLNKKQSREAYTYLNSNLHLSNHHTFTGSTLNTVSDNIASYVVNQAKMSMFLGQNAALPIYNDNQESTLLNVNEDEFMDLLDEDSFQNKDNWQRQVDKWNKMIDEKQVQENKKVYNLI</sequence>
<keyword evidence="3" id="KW-1185">Reference proteome</keyword>
<gene>
    <name evidence="2" type="ORF">DERYTH_LOCUS7020</name>
</gene>
<reference evidence="2" key="1">
    <citation type="submission" date="2021-06" db="EMBL/GenBank/DDBJ databases">
        <authorList>
            <person name="Kallberg Y."/>
            <person name="Tangrot J."/>
            <person name="Rosling A."/>
        </authorList>
    </citation>
    <scope>NUCLEOTIDE SEQUENCE</scope>
    <source>
        <strain evidence="2">MA453B</strain>
    </source>
</reference>
<dbReference type="EMBL" id="CAJVPY010003304">
    <property type="protein sequence ID" value="CAG8588032.1"/>
    <property type="molecule type" value="Genomic_DNA"/>
</dbReference>
<accession>A0A9N9G891</accession>
<proteinExistence type="predicted"/>
<evidence type="ECO:0000313" key="3">
    <source>
        <dbReference type="Proteomes" id="UP000789405"/>
    </source>
</evidence>
<organism evidence="2 3">
    <name type="scientific">Dentiscutata erythropus</name>
    <dbReference type="NCBI Taxonomy" id="1348616"/>
    <lineage>
        <taxon>Eukaryota</taxon>
        <taxon>Fungi</taxon>
        <taxon>Fungi incertae sedis</taxon>
        <taxon>Mucoromycota</taxon>
        <taxon>Glomeromycotina</taxon>
        <taxon>Glomeromycetes</taxon>
        <taxon>Diversisporales</taxon>
        <taxon>Gigasporaceae</taxon>
        <taxon>Dentiscutata</taxon>
    </lineage>
</organism>
<evidence type="ECO:0000313" key="2">
    <source>
        <dbReference type="EMBL" id="CAG8588032.1"/>
    </source>
</evidence>
<dbReference type="Proteomes" id="UP000789405">
    <property type="component" value="Unassembled WGS sequence"/>
</dbReference>
<feature type="region of interest" description="Disordered" evidence="1">
    <location>
        <begin position="1"/>
        <end position="47"/>
    </location>
</feature>
<dbReference type="AlphaFoldDB" id="A0A9N9G891"/>
<feature type="compositionally biased region" description="Polar residues" evidence="1">
    <location>
        <begin position="25"/>
        <end position="46"/>
    </location>
</feature>
<name>A0A9N9G891_9GLOM</name>
<dbReference type="OrthoDB" id="10554625at2759"/>
<protein>
    <submittedName>
        <fullName evidence="2">3118_t:CDS:1</fullName>
    </submittedName>
</protein>
<comment type="caution">
    <text evidence="2">The sequence shown here is derived from an EMBL/GenBank/DDBJ whole genome shotgun (WGS) entry which is preliminary data.</text>
</comment>
<evidence type="ECO:0000256" key="1">
    <source>
        <dbReference type="SAM" id="MobiDB-lite"/>
    </source>
</evidence>